<evidence type="ECO:0000313" key="1">
    <source>
        <dbReference type="EMBL" id="KAK6636933.1"/>
    </source>
</evidence>
<evidence type="ECO:0000313" key="2">
    <source>
        <dbReference type="Proteomes" id="UP001372834"/>
    </source>
</evidence>
<proteinExistence type="predicted"/>
<dbReference type="Proteomes" id="UP001372834">
    <property type="component" value="Unassembled WGS sequence"/>
</dbReference>
<dbReference type="AlphaFoldDB" id="A0AAN8P0L9"/>
<reference evidence="1 2" key="1">
    <citation type="submission" date="2023-10" db="EMBL/GenBank/DDBJ databases">
        <title>Genomes of two closely related lineages of the louse Polyplax serrata with different host specificities.</title>
        <authorList>
            <person name="Martinu J."/>
            <person name="Tarabai H."/>
            <person name="Stefka J."/>
            <person name="Hypsa V."/>
        </authorList>
    </citation>
    <scope>NUCLEOTIDE SEQUENCE [LARGE SCALE GENOMIC DNA]</scope>
    <source>
        <strain evidence="1">HR10_N</strain>
    </source>
</reference>
<feature type="non-terminal residue" evidence="1">
    <location>
        <position position="51"/>
    </location>
</feature>
<dbReference type="EMBL" id="JAWJWE010000004">
    <property type="protein sequence ID" value="KAK6636933.1"/>
    <property type="molecule type" value="Genomic_DNA"/>
</dbReference>
<accession>A0AAN8P0L9</accession>
<name>A0AAN8P0L9_POLSC</name>
<gene>
    <name evidence="1" type="ORF">RUM43_010597</name>
</gene>
<comment type="caution">
    <text evidence="1">The sequence shown here is derived from an EMBL/GenBank/DDBJ whole genome shotgun (WGS) entry which is preliminary data.</text>
</comment>
<sequence>CFPDAKMTFENASPTLFQGSFSPLNYSSTETRHLPLTNAASQKLPIKLALA</sequence>
<feature type="non-terminal residue" evidence="1">
    <location>
        <position position="1"/>
    </location>
</feature>
<protein>
    <submittedName>
        <fullName evidence="1">Uncharacterized protein</fullName>
    </submittedName>
</protein>
<organism evidence="1 2">
    <name type="scientific">Polyplax serrata</name>
    <name type="common">Common mouse louse</name>
    <dbReference type="NCBI Taxonomy" id="468196"/>
    <lineage>
        <taxon>Eukaryota</taxon>
        <taxon>Metazoa</taxon>
        <taxon>Ecdysozoa</taxon>
        <taxon>Arthropoda</taxon>
        <taxon>Hexapoda</taxon>
        <taxon>Insecta</taxon>
        <taxon>Pterygota</taxon>
        <taxon>Neoptera</taxon>
        <taxon>Paraneoptera</taxon>
        <taxon>Psocodea</taxon>
        <taxon>Troctomorpha</taxon>
        <taxon>Phthiraptera</taxon>
        <taxon>Anoplura</taxon>
        <taxon>Polyplacidae</taxon>
        <taxon>Polyplax</taxon>
    </lineage>
</organism>